<dbReference type="GO" id="GO:0005737">
    <property type="term" value="C:cytoplasm"/>
    <property type="evidence" value="ECO:0007669"/>
    <property type="project" value="TreeGrafter"/>
</dbReference>
<dbReference type="PANTHER" id="PTHR24346">
    <property type="entry name" value="MAP/MICROTUBULE AFFINITY-REGULATING KINASE"/>
    <property type="match status" value="1"/>
</dbReference>
<evidence type="ECO:0000256" key="10">
    <source>
        <dbReference type="ARBA" id="ARBA00022871"/>
    </source>
</evidence>
<evidence type="ECO:0000256" key="3">
    <source>
        <dbReference type="ARBA" id="ARBA00022553"/>
    </source>
</evidence>
<dbReference type="AlphaFoldDB" id="A0A7R8WGY8"/>
<dbReference type="GO" id="GO:0000226">
    <property type="term" value="P:microtubule cytoskeleton organization"/>
    <property type="evidence" value="ECO:0007669"/>
    <property type="project" value="TreeGrafter"/>
</dbReference>
<evidence type="ECO:0000256" key="6">
    <source>
        <dbReference type="ARBA" id="ARBA00022782"/>
    </source>
</evidence>
<dbReference type="InterPro" id="IPR000719">
    <property type="entry name" value="Prot_kinase_dom"/>
</dbReference>
<evidence type="ECO:0000256" key="8">
    <source>
        <dbReference type="ARBA" id="ARBA00022842"/>
    </source>
</evidence>
<dbReference type="Pfam" id="PF00069">
    <property type="entry name" value="Pkinase"/>
    <property type="match status" value="1"/>
</dbReference>
<keyword evidence="10" id="KW-0744">Spermatogenesis</keyword>
<feature type="domain" description="Protein kinase" evidence="11">
    <location>
        <begin position="8"/>
        <end position="290"/>
    </location>
</feature>
<dbReference type="GO" id="GO:0007283">
    <property type="term" value="P:spermatogenesis"/>
    <property type="evidence" value="ECO:0007669"/>
    <property type="project" value="UniProtKB-KW"/>
</dbReference>
<keyword evidence="4" id="KW-0479">Metal-binding</keyword>
<evidence type="ECO:0000313" key="12">
    <source>
        <dbReference type="EMBL" id="CAD7228973.1"/>
    </source>
</evidence>
<evidence type="ECO:0000256" key="9">
    <source>
        <dbReference type="ARBA" id="ARBA00022843"/>
    </source>
</evidence>
<dbReference type="SMART" id="SM00220">
    <property type="entry name" value="S_TKc"/>
    <property type="match status" value="1"/>
</dbReference>
<dbReference type="FunFam" id="1.10.510.10:FF:000571">
    <property type="entry name" value="Maternal embryonic leucine zipper kinase"/>
    <property type="match status" value="1"/>
</dbReference>
<dbReference type="PROSITE" id="PS00108">
    <property type="entry name" value="PROTEIN_KINASE_ST"/>
    <property type="match status" value="1"/>
</dbReference>
<dbReference type="OrthoDB" id="248923at2759"/>
<name>A0A7R8WGY8_9CRUS</name>
<organism evidence="12">
    <name type="scientific">Cyprideis torosa</name>
    <dbReference type="NCBI Taxonomy" id="163714"/>
    <lineage>
        <taxon>Eukaryota</taxon>
        <taxon>Metazoa</taxon>
        <taxon>Ecdysozoa</taxon>
        <taxon>Arthropoda</taxon>
        <taxon>Crustacea</taxon>
        <taxon>Oligostraca</taxon>
        <taxon>Ostracoda</taxon>
        <taxon>Podocopa</taxon>
        <taxon>Podocopida</taxon>
        <taxon>Cytherocopina</taxon>
        <taxon>Cytheroidea</taxon>
        <taxon>Cytherideidae</taxon>
        <taxon>Cyprideis</taxon>
    </lineage>
</organism>
<proteinExistence type="predicted"/>
<evidence type="ECO:0000256" key="5">
    <source>
        <dbReference type="ARBA" id="ARBA00022741"/>
    </source>
</evidence>
<accession>A0A7R8WGY8</accession>
<keyword evidence="6" id="KW-0221">Differentiation</keyword>
<evidence type="ECO:0000256" key="1">
    <source>
        <dbReference type="ARBA" id="ARBA00001946"/>
    </source>
</evidence>
<evidence type="ECO:0000256" key="4">
    <source>
        <dbReference type="ARBA" id="ARBA00022723"/>
    </source>
</evidence>
<evidence type="ECO:0000256" key="2">
    <source>
        <dbReference type="ARBA" id="ARBA00022473"/>
    </source>
</evidence>
<sequence>MKERMGGYIIGRTIGSGTYSKVKVAYYLPVKPPEGHGEESTAEITPVVPTKGESEEASAKGSAQEPVDEDTSGRSLLAVKIINKRQATKEFVGRFLPREMAILRMVNHPHIIGVKDLIESGDCVYIFMDNCSLGDILEIIRREDALPEIRAKMYFRQLLSAVRYLHSYSIAHRDIKCENILLMSETHIKLGDFGFARFCYDEATKTPQLSETFCGSTAYAAPEVLQGNAYDPKKNDIWSVGIVLYVMVTAVMPFCDGDLNAMIQAQQKRKIFFPKKCSQEVRDVVRQAIY</sequence>
<keyword evidence="9" id="KW-0832">Ubl conjugation</keyword>
<evidence type="ECO:0000256" key="7">
    <source>
        <dbReference type="ARBA" id="ARBA00022840"/>
    </source>
</evidence>
<reference evidence="12" key="1">
    <citation type="submission" date="2020-11" db="EMBL/GenBank/DDBJ databases">
        <authorList>
            <person name="Tran Van P."/>
        </authorList>
    </citation>
    <scope>NUCLEOTIDE SEQUENCE</scope>
</reference>
<keyword evidence="5" id="KW-0547">Nucleotide-binding</keyword>
<dbReference type="InterPro" id="IPR011009">
    <property type="entry name" value="Kinase-like_dom_sf"/>
</dbReference>
<dbReference type="EMBL" id="OB661784">
    <property type="protein sequence ID" value="CAD7228973.1"/>
    <property type="molecule type" value="Genomic_DNA"/>
</dbReference>
<dbReference type="SUPFAM" id="SSF56112">
    <property type="entry name" value="Protein kinase-like (PK-like)"/>
    <property type="match status" value="1"/>
</dbReference>
<dbReference type="GO" id="GO:0035556">
    <property type="term" value="P:intracellular signal transduction"/>
    <property type="evidence" value="ECO:0007669"/>
    <property type="project" value="TreeGrafter"/>
</dbReference>
<keyword evidence="3" id="KW-0597">Phosphoprotein</keyword>
<protein>
    <recommendedName>
        <fullName evidence="11">Protein kinase domain-containing protein</fullName>
    </recommendedName>
</protein>
<keyword evidence="7" id="KW-0067">ATP-binding</keyword>
<keyword evidence="8" id="KW-0460">Magnesium</keyword>
<dbReference type="GO" id="GO:0030154">
    <property type="term" value="P:cell differentiation"/>
    <property type="evidence" value="ECO:0007669"/>
    <property type="project" value="UniProtKB-KW"/>
</dbReference>
<keyword evidence="2" id="KW-0217">Developmental protein</keyword>
<dbReference type="GO" id="GO:0005524">
    <property type="term" value="F:ATP binding"/>
    <property type="evidence" value="ECO:0007669"/>
    <property type="project" value="UniProtKB-KW"/>
</dbReference>
<dbReference type="GO" id="GO:0000287">
    <property type="term" value="F:magnesium ion binding"/>
    <property type="evidence" value="ECO:0007669"/>
    <property type="project" value="UniProtKB-ARBA"/>
</dbReference>
<dbReference type="PANTHER" id="PTHR24346:SF102">
    <property type="entry name" value="TESTIS-SPECIFIC SERINE_THREONINE-PROTEIN KINASE 1"/>
    <property type="match status" value="1"/>
</dbReference>
<gene>
    <name evidence="12" type="ORF">CTOB1V02_LOCUS6848</name>
</gene>
<dbReference type="GO" id="GO:0050321">
    <property type="term" value="F:tau-protein kinase activity"/>
    <property type="evidence" value="ECO:0007669"/>
    <property type="project" value="TreeGrafter"/>
</dbReference>
<dbReference type="PROSITE" id="PS50011">
    <property type="entry name" value="PROTEIN_KINASE_DOM"/>
    <property type="match status" value="1"/>
</dbReference>
<dbReference type="Gene3D" id="1.10.510.10">
    <property type="entry name" value="Transferase(Phosphotransferase) domain 1"/>
    <property type="match status" value="1"/>
</dbReference>
<evidence type="ECO:0000259" key="11">
    <source>
        <dbReference type="PROSITE" id="PS50011"/>
    </source>
</evidence>
<comment type="cofactor">
    <cofactor evidence="1">
        <name>Mg(2+)</name>
        <dbReference type="ChEBI" id="CHEBI:18420"/>
    </cofactor>
</comment>
<dbReference type="InterPro" id="IPR008271">
    <property type="entry name" value="Ser/Thr_kinase_AS"/>
</dbReference>